<feature type="transmembrane region" description="Helical" evidence="9">
    <location>
        <begin position="18"/>
        <end position="42"/>
    </location>
</feature>
<reference evidence="10 11" key="1">
    <citation type="submission" date="2018-10" db="EMBL/GenBank/DDBJ databases">
        <authorList>
            <consortium name="Pathogen Informatics"/>
        </authorList>
    </citation>
    <scope>NUCLEOTIDE SEQUENCE [LARGE SCALE GENOMIC DNA]</scope>
</reference>
<gene>
    <name evidence="10" type="ORF">MCOS_LOCUS1280</name>
</gene>
<evidence type="ECO:0000256" key="9">
    <source>
        <dbReference type="SAM" id="Phobius"/>
    </source>
</evidence>
<dbReference type="OrthoDB" id="6241708at2759"/>
<evidence type="ECO:0000256" key="3">
    <source>
        <dbReference type="ARBA" id="ARBA00022692"/>
    </source>
</evidence>
<keyword evidence="5" id="KW-0406">Ion transport</keyword>
<evidence type="ECO:0000256" key="2">
    <source>
        <dbReference type="ARBA" id="ARBA00022448"/>
    </source>
</evidence>
<evidence type="ECO:0000256" key="7">
    <source>
        <dbReference type="ARBA" id="ARBA00023180"/>
    </source>
</evidence>
<accession>A0A158QSS1</accession>
<keyword evidence="2" id="KW-0813">Transport</keyword>
<feature type="transmembrane region" description="Helical" evidence="9">
    <location>
        <begin position="169"/>
        <end position="193"/>
    </location>
</feature>
<dbReference type="GO" id="GO:0015269">
    <property type="term" value="F:calcium-activated potassium channel activity"/>
    <property type="evidence" value="ECO:0007669"/>
    <property type="project" value="InterPro"/>
</dbReference>
<dbReference type="Pfam" id="PF03185">
    <property type="entry name" value="CaKB"/>
    <property type="match status" value="1"/>
</dbReference>
<dbReference type="GO" id="GO:0008076">
    <property type="term" value="C:voltage-gated potassium channel complex"/>
    <property type="evidence" value="ECO:0007669"/>
    <property type="project" value="TreeGrafter"/>
</dbReference>
<dbReference type="AlphaFoldDB" id="A0A158QSS1"/>
<dbReference type="InterPro" id="IPR003930">
    <property type="entry name" value="K_chnl_Ca-activ_BK_bsu"/>
</dbReference>
<protein>
    <submittedName>
        <fullName evidence="12">Calcium-activated potassium channel subunit beta-3</fullName>
    </submittedName>
</protein>
<dbReference type="PANTHER" id="PTHR10258">
    <property type="entry name" value="CALCIUM-ACTIVATED POTASSIUM CHANNEL SUBUNIT BETA"/>
    <property type="match status" value="1"/>
</dbReference>
<dbReference type="GO" id="GO:0005513">
    <property type="term" value="P:detection of calcium ion"/>
    <property type="evidence" value="ECO:0007669"/>
    <property type="project" value="TreeGrafter"/>
</dbReference>
<keyword evidence="4 9" id="KW-1133">Transmembrane helix</keyword>
<keyword evidence="3 9" id="KW-0812">Transmembrane</keyword>
<comment type="subcellular location">
    <subcellularLocation>
        <location evidence="1">Membrane</location>
        <topology evidence="1">Multi-pass membrane protein</topology>
    </subcellularLocation>
</comment>
<name>A0A158QSS1_MESCO</name>
<evidence type="ECO:0000313" key="11">
    <source>
        <dbReference type="Proteomes" id="UP000267029"/>
    </source>
</evidence>
<keyword evidence="6 9" id="KW-0472">Membrane</keyword>
<dbReference type="EMBL" id="UXSR01000148">
    <property type="protein sequence ID" value="VDD75277.1"/>
    <property type="molecule type" value="Genomic_DNA"/>
</dbReference>
<dbReference type="GO" id="GO:0015459">
    <property type="term" value="F:potassium channel regulator activity"/>
    <property type="evidence" value="ECO:0007669"/>
    <property type="project" value="TreeGrafter"/>
</dbReference>
<proteinExistence type="predicted"/>
<evidence type="ECO:0000256" key="8">
    <source>
        <dbReference type="ARBA" id="ARBA00023303"/>
    </source>
</evidence>
<evidence type="ECO:0000256" key="6">
    <source>
        <dbReference type="ARBA" id="ARBA00023136"/>
    </source>
</evidence>
<dbReference type="PANTHER" id="PTHR10258:SF8">
    <property type="entry name" value="CALCIUM-ACTIVATED POTASSIUM CHANNEL BK ALPHA SUBUNIT DOMAIN-CONTAINING PROTEIN"/>
    <property type="match status" value="1"/>
</dbReference>
<dbReference type="WBParaSite" id="MCU_005690-RB">
    <property type="protein sequence ID" value="MCU_005690-RB"/>
    <property type="gene ID" value="MCU_005690"/>
</dbReference>
<evidence type="ECO:0000256" key="1">
    <source>
        <dbReference type="ARBA" id="ARBA00004141"/>
    </source>
</evidence>
<reference evidence="12" key="2">
    <citation type="submission" date="2019-11" db="UniProtKB">
        <authorList>
            <consortium name="WormBaseParasite"/>
        </authorList>
    </citation>
    <scope>IDENTIFICATION</scope>
</reference>
<keyword evidence="11" id="KW-1185">Reference proteome</keyword>
<evidence type="ECO:0000313" key="12">
    <source>
        <dbReference type="WBParaSite" id="MCU_005690-RB"/>
    </source>
</evidence>
<dbReference type="Proteomes" id="UP000267029">
    <property type="component" value="Unassembled WGS sequence"/>
</dbReference>
<sequence>MVIRSFQGSHSARTLIKVVYIVCAAILTTSVIVESFLVHMLVLPYFHESEFEPGICTVVKIELKPSGRLKCENKCSKERSTFPCLQVTIVFEKDNRNRTGFLFDTIVTHQNYRHYGCATSSCYQRQEENDFVVQMFRLSLQSRGQFQCFVSAMHDDEALMYKVYQPSTIFHALFWPLGFFAISLTLIISLYIVDRCEVWNADSLLIT</sequence>
<keyword evidence="8" id="KW-0407">Ion channel</keyword>
<evidence type="ECO:0000313" key="10">
    <source>
        <dbReference type="EMBL" id="VDD75277.1"/>
    </source>
</evidence>
<evidence type="ECO:0000256" key="5">
    <source>
        <dbReference type="ARBA" id="ARBA00023065"/>
    </source>
</evidence>
<organism evidence="10 11">
    <name type="scientific">Mesocestoides corti</name>
    <name type="common">Flatworm</name>
    <dbReference type="NCBI Taxonomy" id="53468"/>
    <lineage>
        <taxon>Eukaryota</taxon>
        <taxon>Metazoa</taxon>
        <taxon>Spiralia</taxon>
        <taxon>Lophotrochozoa</taxon>
        <taxon>Platyhelminthes</taxon>
        <taxon>Cestoda</taxon>
        <taxon>Eucestoda</taxon>
        <taxon>Cyclophyllidea</taxon>
        <taxon>Mesocestoididae</taxon>
        <taxon>Mesocestoides</taxon>
    </lineage>
</organism>
<evidence type="ECO:0000256" key="4">
    <source>
        <dbReference type="ARBA" id="ARBA00022989"/>
    </source>
</evidence>
<keyword evidence="7" id="KW-0325">Glycoprotein</keyword>